<sequence length="373" mass="41569">MVSDLISEEDMSRGFDAGVSGYLSKQEIQSHLLTLVQETIEQSTFRHARTIEVVDDSGTIRRIVGSGLSQMGFQVIIAENGKMGLEYAKEFNPDLILSDIDMPEMNGFEFCRAINADDQLSHIPFVVMSTNSDRSHMKRIMQHGAAAYIVKPFIMDQLVILIEKILSDHFMLLQKEREKFESERKQTIASITGLVTALEARDAYTRGHSEDVARMVSGMVELTGASSSDVDRATIGGRLHDIGKIGIRDNVLLKPGKLTNEEFNQIKKHPEIGAKILNTIPGLSGIIPIVLSHHERIDGKGYPQGLKGMQIPEWARVTAVADTFHALTSDRPYREGMPLAKALQIIDDISGSQLCPDCVKLFYQWLDKEQESK</sequence>
<dbReference type="InterPro" id="IPR037522">
    <property type="entry name" value="HD_GYP_dom"/>
</dbReference>
<feature type="domain" description="Response regulatory" evidence="2">
    <location>
        <begin position="50"/>
        <end position="166"/>
    </location>
</feature>
<evidence type="ECO:0000313" key="4">
    <source>
        <dbReference type="EMBL" id="ETR72877.1"/>
    </source>
</evidence>
<dbReference type="SUPFAM" id="SSF109604">
    <property type="entry name" value="HD-domain/PDEase-like"/>
    <property type="match status" value="1"/>
</dbReference>
<organism evidence="4 5">
    <name type="scientific">Candidatus Magnetoglobus multicellularis str. Araruama</name>
    <dbReference type="NCBI Taxonomy" id="890399"/>
    <lineage>
        <taxon>Bacteria</taxon>
        <taxon>Pseudomonadati</taxon>
        <taxon>Thermodesulfobacteriota</taxon>
        <taxon>Desulfobacteria</taxon>
        <taxon>Desulfobacterales</taxon>
        <taxon>Desulfobacteraceae</taxon>
        <taxon>Candidatus Magnetoglobus</taxon>
    </lineage>
</organism>
<comment type="caution">
    <text evidence="4">The sequence shown here is derived from an EMBL/GenBank/DDBJ whole genome shotgun (WGS) entry which is preliminary data.</text>
</comment>
<dbReference type="PANTHER" id="PTHR45228">
    <property type="entry name" value="CYCLIC DI-GMP PHOSPHODIESTERASE TM_0186-RELATED"/>
    <property type="match status" value="1"/>
</dbReference>
<dbReference type="Pfam" id="PF00072">
    <property type="entry name" value="Response_reg"/>
    <property type="match status" value="1"/>
</dbReference>
<dbReference type="InterPro" id="IPR001789">
    <property type="entry name" value="Sig_transdc_resp-reg_receiver"/>
</dbReference>
<keyword evidence="1" id="KW-0597">Phosphoprotein</keyword>
<name>A0A1V1PDB2_9BACT</name>
<proteinExistence type="predicted"/>
<dbReference type="InterPro" id="IPR011006">
    <property type="entry name" value="CheY-like_superfamily"/>
</dbReference>
<evidence type="ECO:0000313" key="5">
    <source>
        <dbReference type="Proteomes" id="UP000189670"/>
    </source>
</evidence>
<dbReference type="InterPro" id="IPR052020">
    <property type="entry name" value="Cyclic_di-GMP/3'3'-cGAMP_PDE"/>
</dbReference>
<dbReference type="PROSITE" id="PS51832">
    <property type="entry name" value="HD_GYP"/>
    <property type="match status" value="1"/>
</dbReference>
<evidence type="ECO:0000259" key="2">
    <source>
        <dbReference type="PROSITE" id="PS50110"/>
    </source>
</evidence>
<protein>
    <submittedName>
        <fullName evidence="4">Response regulator rpfG</fullName>
    </submittedName>
</protein>
<dbReference type="SMART" id="SM00471">
    <property type="entry name" value="HDc"/>
    <property type="match status" value="1"/>
</dbReference>
<dbReference type="Gene3D" id="3.40.50.2300">
    <property type="match status" value="1"/>
</dbReference>
<dbReference type="GO" id="GO:0000160">
    <property type="term" value="P:phosphorelay signal transduction system"/>
    <property type="evidence" value="ECO:0007669"/>
    <property type="project" value="InterPro"/>
</dbReference>
<feature type="domain" description="HD-GYP" evidence="3">
    <location>
        <begin position="183"/>
        <end position="373"/>
    </location>
</feature>
<feature type="modified residue" description="4-aspartylphosphate" evidence="1">
    <location>
        <position position="99"/>
    </location>
</feature>
<evidence type="ECO:0000259" key="3">
    <source>
        <dbReference type="PROSITE" id="PS51832"/>
    </source>
</evidence>
<dbReference type="CDD" id="cd00077">
    <property type="entry name" value="HDc"/>
    <property type="match status" value="1"/>
</dbReference>
<dbReference type="AlphaFoldDB" id="A0A1V1PDB2"/>
<gene>
    <name evidence="4" type="ORF">OMM_01369</name>
</gene>
<evidence type="ECO:0000256" key="1">
    <source>
        <dbReference type="PROSITE-ProRule" id="PRU00169"/>
    </source>
</evidence>
<dbReference type="InterPro" id="IPR003607">
    <property type="entry name" value="HD/PDEase_dom"/>
</dbReference>
<dbReference type="Proteomes" id="UP000189670">
    <property type="component" value="Unassembled WGS sequence"/>
</dbReference>
<dbReference type="Gene3D" id="1.10.3210.10">
    <property type="entry name" value="Hypothetical protein af1432"/>
    <property type="match status" value="1"/>
</dbReference>
<dbReference type="EMBL" id="ATBP01000103">
    <property type="protein sequence ID" value="ETR72877.1"/>
    <property type="molecule type" value="Genomic_DNA"/>
</dbReference>
<dbReference type="SMART" id="SM00448">
    <property type="entry name" value="REC"/>
    <property type="match status" value="1"/>
</dbReference>
<reference evidence="5" key="1">
    <citation type="submission" date="2012-11" db="EMBL/GenBank/DDBJ databases">
        <authorList>
            <person name="Lucero-Rivera Y.E."/>
            <person name="Tovar-Ramirez D."/>
        </authorList>
    </citation>
    <scope>NUCLEOTIDE SEQUENCE [LARGE SCALE GENOMIC DNA]</scope>
    <source>
        <strain evidence="5">Araruama</strain>
    </source>
</reference>
<dbReference type="PANTHER" id="PTHR45228:SF1">
    <property type="entry name" value="CYCLIC DI-GMP PHOSPHODIESTERASE TM_0186"/>
    <property type="match status" value="1"/>
</dbReference>
<dbReference type="SUPFAM" id="SSF52172">
    <property type="entry name" value="CheY-like"/>
    <property type="match status" value="1"/>
</dbReference>
<dbReference type="Pfam" id="PF13487">
    <property type="entry name" value="HD_5"/>
    <property type="match status" value="1"/>
</dbReference>
<dbReference type="PROSITE" id="PS50110">
    <property type="entry name" value="RESPONSE_REGULATORY"/>
    <property type="match status" value="1"/>
</dbReference>
<accession>A0A1V1PDB2</accession>